<dbReference type="EC" id="2.1.1.-" evidence="5"/>
<dbReference type="PANTHER" id="PTHR13200">
    <property type="entry name" value="EEF1A LYSINE METHYLTRANSFERASE 1"/>
    <property type="match status" value="1"/>
</dbReference>
<keyword evidence="3 5" id="KW-0489">Methyltransferase</keyword>
<evidence type="ECO:0000256" key="5">
    <source>
        <dbReference type="HAMAP-Rule" id="MF_03187"/>
    </source>
</evidence>
<keyword evidence="2 5" id="KW-0963">Cytoplasm</keyword>
<dbReference type="InterPro" id="IPR019369">
    <property type="entry name" value="Efm5/EEF1AKMT1"/>
</dbReference>
<dbReference type="GO" id="GO:0032259">
    <property type="term" value="P:methylation"/>
    <property type="evidence" value="ECO:0007669"/>
    <property type="project" value="UniProtKB-KW"/>
</dbReference>
<proteinExistence type="inferred from homology"/>
<comment type="similarity">
    <text evidence="5">Belongs to the class I-like SAM-binding methyltransferase superfamily. EFM5 family.</text>
</comment>
<comment type="subcellular location">
    <subcellularLocation>
        <location evidence="1 5">Cytoplasm</location>
    </subcellularLocation>
</comment>
<evidence type="ECO:0000256" key="1">
    <source>
        <dbReference type="ARBA" id="ARBA00004496"/>
    </source>
</evidence>
<comment type="caution">
    <text evidence="6">The sequence shown here is derived from an EMBL/GenBank/DDBJ whole genome shotgun (WGS) entry which is preliminary data.</text>
</comment>
<comment type="function">
    <text evidence="5">S-adenosyl-L-methionine-dependent protein-lysine N-methyltransferase that trimethylates elongation factor 1-alpha at 'Lys-79'.</text>
</comment>
<evidence type="ECO:0000256" key="4">
    <source>
        <dbReference type="ARBA" id="ARBA00022679"/>
    </source>
</evidence>
<protein>
    <recommendedName>
        <fullName evidence="5">Protein-lysine N-methyltransferase EFM5</fullName>
        <ecNumber evidence="5">2.1.1.-</ecNumber>
    </recommendedName>
    <alternativeName>
        <fullName evidence="5">Elongation factor methyltransferase 5</fullName>
    </alternativeName>
</protein>
<dbReference type="EMBL" id="JAUBYV010000002">
    <property type="protein sequence ID" value="KAK2628865.1"/>
    <property type="molecule type" value="Genomic_DNA"/>
</dbReference>
<dbReference type="InterPro" id="IPR041370">
    <property type="entry name" value="Mlase_EEF1AKMT1/ZCCHC4"/>
</dbReference>
<keyword evidence="7" id="KW-1185">Reference proteome</keyword>
<keyword evidence="4 5" id="KW-0808">Transferase</keyword>
<dbReference type="Pfam" id="PF10237">
    <property type="entry name" value="N6-adenineMlase"/>
    <property type="match status" value="1"/>
</dbReference>
<dbReference type="GO" id="GO:0005737">
    <property type="term" value="C:cytoplasm"/>
    <property type="evidence" value="ECO:0007669"/>
    <property type="project" value="UniProtKB-SubCell"/>
</dbReference>
<reference evidence="6" key="1">
    <citation type="submission" date="2023-06" db="EMBL/GenBank/DDBJ databases">
        <title>Draft genome of Marssonina rosae.</title>
        <authorList>
            <person name="Cheng Q."/>
        </authorList>
    </citation>
    <scope>NUCLEOTIDE SEQUENCE</scope>
    <source>
        <strain evidence="6">R4</strain>
    </source>
</reference>
<dbReference type="PANTHER" id="PTHR13200:SF0">
    <property type="entry name" value="EEF1A LYSINE METHYLTRANSFERASE 1"/>
    <property type="match status" value="1"/>
</dbReference>
<dbReference type="GO" id="GO:0016279">
    <property type="term" value="F:protein-lysine N-methyltransferase activity"/>
    <property type="evidence" value="ECO:0007669"/>
    <property type="project" value="UniProtKB-UniRule"/>
</dbReference>
<sequence>MDDREFDDENPVLSSSALSALREFYAERDAREKQFEDLKAVAEQKHDATTKQAPLTMDAFAEDWNESQFWVRICSPLLLQIAGVGDSGLVTGKYSDETASALAEELLVGAGAGTSIAVVSAPSVFVQLKNRLAASDQEEDEKPKLWLLEFDRRFEVFPEFVFYDFNDPLKLPPYLEASIDHIICDPPFLSEDCQTKAAMTVRWLSKSWGVAPEKRATDSRLIQCTGERMETLINRLYRAQGIATTTFEPAHLKGLSNEFCCYANFECNIWKWKTPSRP</sequence>
<evidence type="ECO:0000256" key="3">
    <source>
        <dbReference type="ARBA" id="ARBA00022603"/>
    </source>
</evidence>
<name>A0AAD9T5V9_9HELO</name>
<dbReference type="Proteomes" id="UP001285354">
    <property type="component" value="Unassembled WGS sequence"/>
</dbReference>
<dbReference type="AlphaFoldDB" id="A0AAD9T5V9"/>
<dbReference type="HAMAP" id="MF_03187">
    <property type="entry name" value="Methyltr_EFM5"/>
    <property type="match status" value="1"/>
</dbReference>
<organism evidence="6 7">
    <name type="scientific">Diplocarpon rosae</name>
    <dbReference type="NCBI Taxonomy" id="946125"/>
    <lineage>
        <taxon>Eukaryota</taxon>
        <taxon>Fungi</taxon>
        <taxon>Dikarya</taxon>
        <taxon>Ascomycota</taxon>
        <taxon>Pezizomycotina</taxon>
        <taxon>Leotiomycetes</taxon>
        <taxon>Helotiales</taxon>
        <taxon>Drepanopezizaceae</taxon>
        <taxon>Diplocarpon</taxon>
    </lineage>
</organism>
<evidence type="ECO:0000256" key="2">
    <source>
        <dbReference type="ARBA" id="ARBA00022490"/>
    </source>
</evidence>
<evidence type="ECO:0000313" key="6">
    <source>
        <dbReference type="EMBL" id="KAK2628865.1"/>
    </source>
</evidence>
<gene>
    <name evidence="5" type="primary">EFM5</name>
    <name evidence="6" type="ORF">QTJ16_001968</name>
</gene>
<accession>A0AAD9T5V9</accession>
<evidence type="ECO:0000313" key="7">
    <source>
        <dbReference type="Proteomes" id="UP001285354"/>
    </source>
</evidence>